<dbReference type="NCBIfam" id="NF002458">
    <property type="entry name" value="PRK01641.1"/>
    <property type="match status" value="1"/>
</dbReference>
<keyword evidence="8" id="KW-0028">Amino-acid biosynthesis</keyword>
<evidence type="ECO:0000313" key="13">
    <source>
        <dbReference type="Proteomes" id="UP000184514"/>
    </source>
</evidence>
<evidence type="ECO:0000256" key="1">
    <source>
        <dbReference type="ARBA" id="ARBA00000491"/>
    </source>
</evidence>
<dbReference type="InterPro" id="IPR004431">
    <property type="entry name" value="3-IsopropMal_deHydase_ssu"/>
</dbReference>
<feature type="domain" description="Aconitase A/isopropylmalate dehydratase small subunit swivel" evidence="11">
    <location>
        <begin position="7"/>
        <end position="119"/>
    </location>
</feature>
<evidence type="ECO:0000256" key="6">
    <source>
        <dbReference type="ARBA" id="ARBA00011998"/>
    </source>
</evidence>
<dbReference type="InterPro" id="IPR033940">
    <property type="entry name" value="IPMI_Swivel"/>
</dbReference>
<keyword evidence="10" id="KW-0100">Branched-chain amino acid biosynthesis</keyword>
<dbReference type="InterPro" id="IPR000573">
    <property type="entry name" value="AconitaseA/IPMdHydase_ssu_swvl"/>
</dbReference>
<evidence type="ECO:0000256" key="9">
    <source>
        <dbReference type="ARBA" id="ARBA00023239"/>
    </source>
</evidence>
<keyword evidence="13" id="KW-1185">Reference proteome</keyword>
<comment type="similarity">
    <text evidence="4">Belongs to the LeuD family. LeuD type 1 subfamily.</text>
</comment>
<dbReference type="InterPro" id="IPR015928">
    <property type="entry name" value="Aconitase/3IPM_dehydase_swvl"/>
</dbReference>
<protein>
    <recommendedName>
        <fullName evidence="6">3-isopropylmalate dehydratase</fullName>
        <ecNumber evidence="6">4.2.1.33</ecNumber>
    </recommendedName>
</protein>
<evidence type="ECO:0000256" key="10">
    <source>
        <dbReference type="ARBA" id="ARBA00023304"/>
    </source>
</evidence>
<evidence type="ECO:0000256" key="3">
    <source>
        <dbReference type="ARBA" id="ARBA00004729"/>
    </source>
</evidence>
<dbReference type="PANTHER" id="PTHR43345:SF5">
    <property type="entry name" value="3-ISOPROPYLMALATE DEHYDRATASE SMALL SUBUNIT"/>
    <property type="match status" value="1"/>
</dbReference>
<accession>A0A1L9NYT2</accession>
<evidence type="ECO:0000256" key="5">
    <source>
        <dbReference type="ARBA" id="ARBA00011271"/>
    </source>
</evidence>
<dbReference type="AlphaFoldDB" id="A0A1L9NYT2"/>
<reference evidence="12 13" key="1">
    <citation type="submission" date="2016-10" db="EMBL/GenBank/DDBJ databases">
        <title>Genome sequence of Planktotalea frisia SH6-1.</title>
        <authorList>
            <person name="Poehlein A."/>
            <person name="Bakenhus I."/>
            <person name="Voget S."/>
            <person name="Brinkhoff T."/>
            <person name="Simon M."/>
        </authorList>
    </citation>
    <scope>NUCLEOTIDE SEQUENCE [LARGE SCALE GENOMIC DNA]</scope>
    <source>
        <strain evidence="12 13">SH6-1</strain>
    </source>
</reference>
<dbReference type="Proteomes" id="UP000184514">
    <property type="component" value="Unassembled WGS sequence"/>
</dbReference>
<dbReference type="RefSeq" id="WP_072629877.1">
    <property type="nucleotide sequence ID" value="NZ_MLCB01000095.1"/>
</dbReference>
<comment type="function">
    <text evidence="2">Catalyzes the isomerization between 2-isopropylmalate and 3-isopropylmalate, via the formation of 2-isopropylmaleate.</text>
</comment>
<dbReference type="GO" id="GO:0003861">
    <property type="term" value="F:3-isopropylmalate dehydratase activity"/>
    <property type="evidence" value="ECO:0007669"/>
    <property type="project" value="UniProtKB-EC"/>
</dbReference>
<dbReference type="EMBL" id="MLCB01000095">
    <property type="protein sequence ID" value="OJI94458.1"/>
    <property type="molecule type" value="Genomic_DNA"/>
</dbReference>
<dbReference type="InterPro" id="IPR050075">
    <property type="entry name" value="LeuD"/>
</dbReference>
<name>A0A1L9NYT2_9RHOB</name>
<dbReference type="EC" id="4.2.1.33" evidence="6"/>
<comment type="pathway">
    <text evidence="3">Amino-acid biosynthesis; L-leucine biosynthesis; L-leucine from 3-methyl-2-oxobutanoate: step 2/4.</text>
</comment>
<comment type="caution">
    <text evidence="12">The sequence shown here is derived from an EMBL/GenBank/DDBJ whole genome shotgun (WGS) entry which is preliminary data.</text>
</comment>
<comment type="subunit">
    <text evidence="5">Heterodimer of LeuC and LeuD.</text>
</comment>
<organism evidence="12 13">
    <name type="scientific">Planktotalea frisia</name>
    <dbReference type="NCBI Taxonomy" id="696762"/>
    <lineage>
        <taxon>Bacteria</taxon>
        <taxon>Pseudomonadati</taxon>
        <taxon>Pseudomonadota</taxon>
        <taxon>Alphaproteobacteria</taxon>
        <taxon>Rhodobacterales</taxon>
        <taxon>Paracoccaceae</taxon>
        <taxon>Planktotalea</taxon>
    </lineage>
</organism>
<keyword evidence="7" id="KW-0432">Leucine biosynthesis</keyword>
<dbReference type="OrthoDB" id="9777465at2"/>
<dbReference type="UniPathway" id="UPA00048">
    <property type="reaction ID" value="UER00071"/>
</dbReference>
<comment type="catalytic activity">
    <reaction evidence="1">
        <text>(2R,3S)-3-isopropylmalate = (2S)-2-isopropylmalate</text>
        <dbReference type="Rhea" id="RHEA:32287"/>
        <dbReference type="ChEBI" id="CHEBI:1178"/>
        <dbReference type="ChEBI" id="CHEBI:35121"/>
        <dbReference type="EC" id="4.2.1.33"/>
    </reaction>
</comment>
<evidence type="ECO:0000256" key="2">
    <source>
        <dbReference type="ARBA" id="ARBA00002695"/>
    </source>
</evidence>
<proteinExistence type="inferred from homology"/>
<evidence type="ECO:0000256" key="4">
    <source>
        <dbReference type="ARBA" id="ARBA00009845"/>
    </source>
</evidence>
<dbReference type="NCBIfam" id="TIGR00171">
    <property type="entry name" value="leuD"/>
    <property type="match status" value="1"/>
</dbReference>
<dbReference type="GO" id="GO:0009316">
    <property type="term" value="C:3-isopropylmalate dehydratase complex"/>
    <property type="evidence" value="ECO:0007669"/>
    <property type="project" value="InterPro"/>
</dbReference>
<dbReference type="PANTHER" id="PTHR43345">
    <property type="entry name" value="3-ISOPROPYLMALATE DEHYDRATASE SMALL SUBUNIT 2-RELATED-RELATED"/>
    <property type="match status" value="1"/>
</dbReference>
<gene>
    <name evidence="12" type="primary">leuD_2</name>
    <name evidence="12" type="ORF">PFRI_12780</name>
</gene>
<dbReference type="Pfam" id="PF00694">
    <property type="entry name" value="Aconitase_C"/>
    <property type="match status" value="1"/>
</dbReference>
<evidence type="ECO:0000256" key="7">
    <source>
        <dbReference type="ARBA" id="ARBA00022430"/>
    </source>
</evidence>
<dbReference type="STRING" id="696762.PFRI_12780"/>
<dbReference type="SUPFAM" id="SSF52016">
    <property type="entry name" value="LeuD/IlvD-like"/>
    <property type="match status" value="1"/>
</dbReference>
<evidence type="ECO:0000256" key="8">
    <source>
        <dbReference type="ARBA" id="ARBA00022605"/>
    </source>
</evidence>
<dbReference type="CDD" id="cd01577">
    <property type="entry name" value="IPMI_Swivel"/>
    <property type="match status" value="1"/>
</dbReference>
<dbReference type="Gene3D" id="3.20.19.10">
    <property type="entry name" value="Aconitase, domain 4"/>
    <property type="match status" value="1"/>
</dbReference>
<evidence type="ECO:0000259" key="11">
    <source>
        <dbReference type="Pfam" id="PF00694"/>
    </source>
</evidence>
<evidence type="ECO:0000313" key="12">
    <source>
        <dbReference type="EMBL" id="OJI94458.1"/>
    </source>
</evidence>
<dbReference type="GO" id="GO:0009098">
    <property type="term" value="P:L-leucine biosynthetic process"/>
    <property type="evidence" value="ECO:0007669"/>
    <property type="project" value="UniProtKB-UniPathway"/>
</dbReference>
<sequence>MAGWRVHTGQAVALARANVDTDQLIPARFMSVPRVQGYGDYLLHDVRRTEAGDVRNDFSLNNAPNASVLIAGPNFGSGSSREAAVYALVDAGVRAVFAPSFGDIFASNAINNGLLPARIDLAIYETLVSQLAEGTCEAKVDLENKTATIGRETFAFALDETWRTKLMNGWDDIDLTQQHAGEIALFKKNYTQITPWVAPEDIVESTL</sequence>
<keyword evidence="9 12" id="KW-0456">Lyase</keyword>